<organism evidence="2">
    <name type="scientific">Arundo donax</name>
    <name type="common">Giant reed</name>
    <name type="synonym">Donax arundinaceus</name>
    <dbReference type="NCBI Taxonomy" id="35708"/>
    <lineage>
        <taxon>Eukaryota</taxon>
        <taxon>Viridiplantae</taxon>
        <taxon>Streptophyta</taxon>
        <taxon>Embryophyta</taxon>
        <taxon>Tracheophyta</taxon>
        <taxon>Spermatophyta</taxon>
        <taxon>Magnoliopsida</taxon>
        <taxon>Liliopsida</taxon>
        <taxon>Poales</taxon>
        <taxon>Poaceae</taxon>
        <taxon>PACMAD clade</taxon>
        <taxon>Arundinoideae</taxon>
        <taxon>Arundineae</taxon>
        <taxon>Arundo</taxon>
    </lineage>
</organism>
<reference evidence="2" key="1">
    <citation type="submission" date="2014-09" db="EMBL/GenBank/DDBJ databases">
        <authorList>
            <person name="Magalhaes I.L.F."/>
            <person name="Oliveira U."/>
            <person name="Santos F.R."/>
            <person name="Vidigal T.H.D.A."/>
            <person name="Brescovit A.D."/>
            <person name="Santos A.J."/>
        </authorList>
    </citation>
    <scope>NUCLEOTIDE SEQUENCE</scope>
    <source>
        <tissue evidence="2">Shoot tissue taken approximately 20 cm above the soil surface</tissue>
    </source>
</reference>
<evidence type="ECO:0000256" key="1">
    <source>
        <dbReference type="SAM" id="MobiDB-lite"/>
    </source>
</evidence>
<protein>
    <submittedName>
        <fullName evidence="2">Uncharacterized protein</fullName>
    </submittedName>
</protein>
<proteinExistence type="predicted"/>
<dbReference type="AlphaFoldDB" id="A0A0A9ED61"/>
<sequence>MDRRSAEVQLRPRARPGQHRRRRGCLRRRRRRPLPLFLRLALHARSSFP</sequence>
<reference evidence="2" key="2">
    <citation type="journal article" date="2015" name="Data Brief">
        <title>Shoot transcriptome of the giant reed, Arundo donax.</title>
        <authorList>
            <person name="Barrero R.A."/>
            <person name="Guerrero F.D."/>
            <person name="Moolhuijzen P."/>
            <person name="Goolsby J.A."/>
            <person name="Tidwell J."/>
            <person name="Bellgard S.E."/>
            <person name="Bellgard M.I."/>
        </authorList>
    </citation>
    <scope>NUCLEOTIDE SEQUENCE</scope>
    <source>
        <tissue evidence="2">Shoot tissue taken approximately 20 cm above the soil surface</tissue>
    </source>
</reference>
<name>A0A0A9ED61_ARUDO</name>
<accession>A0A0A9ED61</accession>
<evidence type="ECO:0000313" key="2">
    <source>
        <dbReference type="EMBL" id="JAD93977.1"/>
    </source>
</evidence>
<dbReference type="EMBL" id="GBRH01203918">
    <property type="protein sequence ID" value="JAD93977.1"/>
    <property type="molecule type" value="Transcribed_RNA"/>
</dbReference>
<feature type="region of interest" description="Disordered" evidence="1">
    <location>
        <begin position="1"/>
        <end position="28"/>
    </location>
</feature>
<feature type="compositionally biased region" description="Basic residues" evidence="1">
    <location>
        <begin position="12"/>
        <end position="28"/>
    </location>
</feature>